<dbReference type="InterPro" id="IPR036145">
    <property type="entry name" value="MinC_C_sf"/>
</dbReference>
<keyword evidence="1" id="KW-0132">Cell division</keyword>
<evidence type="ECO:0000256" key="2">
    <source>
        <dbReference type="ARBA" id="ARBA00023210"/>
    </source>
</evidence>
<dbReference type="PANTHER" id="PTHR34108:SF1">
    <property type="entry name" value="SEPTUM SITE-DETERMINING PROTEIN MINC"/>
    <property type="match status" value="1"/>
</dbReference>
<evidence type="ECO:0000259" key="4">
    <source>
        <dbReference type="Pfam" id="PF03775"/>
    </source>
</evidence>
<comment type="caution">
    <text evidence="5">The sequence shown here is derived from an EMBL/GenBank/DDBJ whole genome shotgun (WGS) entry which is preliminary data.</text>
</comment>
<proteinExistence type="predicted"/>
<name>A0ABW1YDI4_9DEIO</name>
<dbReference type="Gene3D" id="2.160.20.70">
    <property type="match status" value="1"/>
</dbReference>
<evidence type="ECO:0000256" key="1">
    <source>
        <dbReference type="ARBA" id="ARBA00022618"/>
    </source>
</evidence>
<evidence type="ECO:0000313" key="6">
    <source>
        <dbReference type="Proteomes" id="UP001596297"/>
    </source>
</evidence>
<dbReference type="Proteomes" id="UP001596297">
    <property type="component" value="Unassembled WGS sequence"/>
</dbReference>
<dbReference type="InterPro" id="IPR013033">
    <property type="entry name" value="MinC"/>
</dbReference>
<keyword evidence="6" id="KW-1185">Reference proteome</keyword>
<gene>
    <name evidence="5" type="ORF">ACFP81_04235</name>
</gene>
<accession>A0ABW1YDI4</accession>
<dbReference type="RefSeq" id="WP_380082304.1">
    <property type="nucleotide sequence ID" value="NZ_JBHSWD010000001.1"/>
</dbReference>
<organism evidence="5 6">
    <name type="scientific">Deinococcus lacus</name>
    <dbReference type="NCBI Taxonomy" id="392561"/>
    <lineage>
        <taxon>Bacteria</taxon>
        <taxon>Thermotogati</taxon>
        <taxon>Deinococcota</taxon>
        <taxon>Deinococci</taxon>
        <taxon>Deinococcales</taxon>
        <taxon>Deinococcaceae</taxon>
        <taxon>Deinococcus</taxon>
    </lineage>
</organism>
<evidence type="ECO:0000256" key="3">
    <source>
        <dbReference type="ARBA" id="ARBA00023306"/>
    </source>
</evidence>
<dbReference type="PANTHER" id="PTHR34108">
    <property type="entry name" value="SEPTUM SITE-DETERMINING PROTEIN MINC"/>
    <property type="match status" value="1"/>
</dbReference>
<sequence length="214" mass="21743">MKFRSTHGGLYVLIEPGDQAQGVRAALQGRDLAGLHVTAEIQGDADPDALQAALTEIRAAGGLLGRVRAPRVTVNAPAAAPLPPEPAAPQTLIVPGSLRSGFRQECPGSAVILGDVNPGAEVIAGGDIIVVGALRGVAHAGAHGNEAAVVWARPILSAQLRIAGALARSPESSSMGTMRRLAEPARAEIARLRNGSIAIDLAETPPAPGERAGN</sequence>
<dbReference type="SUPFAM" id="SSF63848">
    <property type="entry name" value="Cell-division inhibitor MinC, C-terminal domain"/>
    <property type="match status" value="1"/>
</dbReference>
<keyword evidence="2" id="KW-0717">Septation</keyword>
<dbReference type="Pfam" id="PF03775">
    <property type="entry name" value="MinC_C"/>
    <property type="match status" value="1"/>
</dbReference>
<keyword evidence="3" id="KW-0131">Cell cycle</keyword>
<dbReference type="EMBL" id="JBHSWD010000001">
    <property type="protein sequence ID" value="MFC6591302.1"/>
    <property type="molecule type" value="Genomic_DNA"/>
</dbReference>
<dbReference type="InterPro" id="IPR016098">
    <property type="entry name" value="CAP/MinC_C"/>
</dbReference>
<dbReference type="InterPro" id="IPR005526">
    <property type="entry name" value="Septum_form_inhib_MinC_C"/>
</dbReference>
<feature type="domain" description="Septum formation inhibitor MinC C-terminal" evidence="4">
    <location>
        <begin position="94"/>
        <end position="197"/>
    </location>
</feature>
<evidence type="ECO:0000313" key="5">
    <source>
        <dbReference type="EMBL" id="MFC6591302.1"/>
    </source>
</evidence>
<reference evidence="6" key="1">
    <citation type="journal article" date="2019" name="Int. J. Syst. Evol. Microbiol.">
        <title>The Global Catalogue of Microorganisms (GCM) 10K type strain sequencing project: providing services to taxonomists for standard genome sequencing and annotation.</title>
        <authorList>
            <consortium name="The Broad Institute Genomics Platform"/>
            <consortium name="The Broad Institute Genome Sequencing Center for Infectious Disease"/>
            <person name="Wu L."/>
            <person name="Ma J."/>
        </authorList>
    </citation>
    <scope>NUCLEOTIDE SEQUENCE [LARGE SCALE GENOMIC DNA]</scope>
    <source>
        <strain evidence="6">CGMCC 1.15772</strain>
    </source>
</reference>
<protein>
    <submittedName>
        <fullName evidence="5">Septum site-determining protein MinC</fullName>
    </submittedName>
</protein>